<dbReference type="GeneID" id="66071959"/>
<dbReference type="RefSeq" id="XP_043003438.1">
    <property type="nucleotide sequence ID" value="XM_043159832.1"/>
</dbReference>
<evidence type="ECO:0000259" key="2">
    <source>
        <dbReference type="Pfam" id="PF22041"/>
    </source>
</evidence>
<proteinExistence type="predicted"/>
<dbReference type="Gene3D" id="1.20.1050.10">
    <property type="match status" value="1"/>
</dbReference>
<dbReference type="EMBL" id="CM032190">
    <property type="protein sequence ID" value="KAG7086967.1"/>
    <property type="molecule type" value="Genomic_DNA"/>
</dbReference>
<organism evidence="3 4">
    <name type="scientific">Marasmius oreades</name>
    <name type="common">fairy-ring Marasmius</name>
    <dbReference type="NCBI Taxonomy" id="181124"/>
    <lineage>
        <taxon>Eukaryota</taxon>
        <taxon>Fungi</taxon>
        <taxon>Dikarya</taxon>
        <taxon>Basidiomycota</taxon>
        <taxon>Agaricomycotina</taxon>
        <taxon>Agaricomycetes</taxon>
        <taxon>Agaricomycetidae</taxon>
        <taxon>Agaricales</taxon>
        <taxon>Marasmiineae</taxon>
        <taxon>Marasmiaceae</taxon>
        <taxon>Marasmius</taxon>
    </lineage>
</organism>
<dbReference type="OrthoDB" id="4951845at2759"/>
<dbReference type="InterPro" id="IPR004045">
    <property type="entry name" value="Glutathione_S-Trfase_N"/>
</dbReference>
<evidence type="ECO:0008006" key="5">
    <source>
        <dbReference type="Google" id="ProtNLM"/>
    </source>
</evidence>
<gene>
    <name evidence="3" type="ORF">E1B28_002883</name>
</gene>
<protein>
    <recommendedName>
        <fullName evidence="5">GST N-terminal domain-containing protein</fullName>
    </recommendedName>
</protein>
<dbReference type="SUPFAM" id="SSF52833">
    <property type="entry name" value="Thioredoxin-like"/>
    <property type="match status" value="1"/>
</dbReference>
<dbReference type="Pfam" id="PF13409">
    <property type="entry name" value="GST_N_2"/>
    <property type="match status" value="1"/>
</dbReference>
<feature type="domain" description="GST N-terminal" evidence="1">
    <location>
        <begin position="18"/>
        <end position="94"/>
    </location>
</feature>
<dbReference type="AlphaFoldDB" id="A0A9P7RNX5"/>
<dbReference type="KEGG" id="more:E1B28_002883"/>
<comment type="caution">
    <text evidence="3">The sequence shown here is derived from an EMBL/GenBank/DDBJ whole genome shotgun (WGS) entry which is preliminary data.</text>
</comment>
<dbReference type="Proteomes" id="UP001049176">
    <property type="component" value="Chromosome 10"/>
</dbReference>
<name>A0A9P7RNX5_9AGAR</name>
<evidence type="ECO:0000313" key="3">
    <source>
        <dbReference type="EMBL" id="KAG7086967.1"/>
    </source>
</evidence>
<accession>A0A9P7RNX5</accession>
<dbReference type="InterPro" id="IPR054416">
    <property type="entry name" value="GST_UstS-like_C"/>
</dbReference>
<dbReference type="Pfam" id="PF22041">
    <property type="entry name" value="GST_C_7"/>
    <property type="match status" value="1"/>
</dbReference>
<evidence type="ECO:0000259" key="1">
    <source>
        <dbReference type="Pfam" id="PF13409"/>
    </source>
</evidence>
<dbReference type="InterPro" id="IPR036249">
    <property type="entry name" value="Thioredoxin-like_sf"/>
</dbReference>
<evidence type="ECO:0000313" key="4">
    <source>
        <dbReference type="Proteomes" id="UP001049176"/>
    </source>
</evidence>
<keyword evidence="4" id="KW-1185">Reference proteome</keyword>
<feature type="domain" description="Glutathione S-transferase UstS-like C-terminal" evidence="2">
    <location>
        <begin position="110"/>
        <end position="245"/>
    </location>
</feature>
<dbReference type="Gene3D" id="3.40.30.10">
    <property type="entry name" value="Glutaredoxin"/>
    <property type="match status" value="1"/>
</dbReference>
<sequence length="256" mass="28416">MITLYDIGPCKVPGVKGYSAHVRKIIYTLNYKKLPYIIQLVDYLTLEPTAQSLGATPTTKRLDGSPRWTVPFIHDSSSGRTVSDSFAIAEYLETTYPNTPRLFPPGTRGLQAAFCDAVIQKLVASGIVSIARPKMQDLGTEVVKESLRVKYRNTDPSAIPKATEVNQEALWEKGKDIFDRLADGYPALVEGTSPIFVMVTEPVFADFALGGLLWEFMVAFGKDSEEWKKMENWMDGRVGKLVEVLDTIETSEVGQV</sequence>
<reference evidence="3" key="1">
    <citation type="journal article" date="2021" name="Genome Biol. Evol.">
        <title>The assembled and annotated genome of the fairy-ring fungus Marasmius oreades.</title>
        <authorList>
            <person name="Hiltunen M."/>
            <person name="Ament-Velasquez S.L."/>
            <person name="Johannesson H."/>
        </authorList>
    </citation>
    <scope>NUCLEOTIDE SEQUENCE</scope>
    <source>
        <strain evidence="3">03SP1</strain>
    </source>
</reference>